<evidence type="ECO:0000256" key="3">
    <source>
        <dbReference type="ARBA" id="ARBA00022801"/>
    </source>
</evidence>
<dbReference type="KEGG" id="crq:GCK72_017972"/>
<dbReference type="GO" id="GO:0052689">
    <property type="term" value="F:carboxylic ester hydrolase activity"/>
    <property type="evidence" value="ECO:0007669"/>
    <property type="project" value="UniProtKB-KW"/>
</dbReference>
<gene>
    <name evidence="5" type="ORF">GCK72_017972</name>
</gene>
<evidence type="ECO:0000256" key="2">
    <source>
        <dbReference type="ARBA" id="ARBA00022487"/>
    </source>
</evidence>
<feature type="domain" description="Carboxylesterase type B" evidence="4">
    <location>
        <begin position="14"/>
        <end position="529"/>
    </location>
</feature>
<keyword evidence="2" id="KW-0719">Serine esterase</keyword>
<comment type="similarity">
    <text evidence="1">Belongs to the type-B carboxylesterase/lipase family.</text>
</comment>
<sequence length="1579" mass="177975">MGGHLSHSEREQNSEILEATCGPIRGNIYKHGDKIVYGYLGIPFAKPPIDDLRFKKPEPFGVWTEPRDCTEYGPRCPQSGPFAEAIRFEKEDIADEGICLTANVFAPRWESDEFKKGRPVMVYIHGGGFECSASRDYCDYSISGTLPLKDVIVVTLNYRIGILGFFSTGDEVCPGNFALWDLTLGLKWIRDHIESFGGDPNNVTIFGQSAGAALVDLLALSPHSRDLFQRVIPMSGGALCEYAVRTAESQAEVCKQFARHLGYSGNDSESLFNWIRAKSIKNIEKMNGFNVPASGILAYTPNLDGDFFPKPLDELRKESPKKSIMMGFTEHEGLFFEFLVRDPTPPFDTLRRNVDTYYKEDTGSDFKEVREKIFSFYTRNVDSEDEKKLREVVIDFVGDALFTAGIFENAKSCLKHENDVWLYIFDYCEPSGFGPQEEFMTFVAPTHCTDLRYILGEGLYSDFKPTAEELKMIKKMTEMYSNFAKYGNPNEKGSNEWERYSSEKPRRHFRISYPRGEMRSDYHAERMQFLESIRKNNKNLEAVVYGQIKMGGHLSHLKPEHHTNIFLASCGPVRGNLYRHGEKTVDGFLGIPYAKPPVGELRFKKPILADVWTEPRDCTQYGPRCPSSGMFYEKIDLKNQDIPDEANCLTLNVFRPNWQSREYIKRPVMVFIHGGGFELCASKDYCDYSLTGTLPLKDVVVVSINYRLGALGFFSTGDKVCPGNFALWDQTLALEWVQKHIKSFGGDPNNVTVFGQSAGGVSVDLLSLSPHSRDLFHKIIPMSGSAHVPFAIRTSSNQAEVGLEYARNKGFTGSGSSELFEFMRNLPTEKLLERAGFEHSASGMVSFGPNLDGDFFPKPLDELREEASKKSALIGMTEHEGLLFAFTDPSFTTADVVLKKKIKMEYKEDVVDNPEEICKEILDYYMNFNNESNEKKLVAYTGDSIFNAGVLLAAESLAAHGNSVYLYVFDYCNPDGFGPLGGILPFKVPTHCTDLRYILGEGVYSKFDPNEEELKMMDYMTTVFTNFAKYGMGGYLSHLKAEPLPGVLNASCGPVKGNCYRHGDKTVNGYLGIPYAQPPIGKLRFEKPVPADNWTEPRDCTQYGPRCPPSGAGHERGFIAERDVPDEEKCLTVNVFVPGWESEEFKNKRPVMVYVHGGGFEVSSSREFCDYSMSSTLPMKDVILVTLNYRLGILGFFTTGDEVCRGNFGLWDQTLALKWVQKHIVSFGGDPNNVTLFGQSAGGACVDLLTLSPHSRDLFQKIVPMSGSALCEFAIRTAKNEAEVFDDMVAKLGFTGSGSKERLEFMRNLPCKKLVSKTGFQYNKSGFMSMCPNYDGDFFPKPLDELRKDASKRIMMTGIAGNEGILFAFNHSTYSNYTELLQQKIAEDYKEDVVDDVEGVRKEIFDYYTKDIPNDDDTMMRRAAEFVGDSVFHTGQLATAESAARHGDEVWFYKFDYCNPDGFGPVRDALPYVAPTHGIELRYLFGDGIFSKFEPTEEELKMLDKLTTIFSNFAKYGNPNETGSTKWEKYDLNRPGRHYRISYPDSGMEDDYCGGRWKFLEEIRKKNRCFQANVYGKKI</sequence>
<reference evidence="5 6" key="1">
    <citation type="submission" date="2019-12" db="EMBL/GenBank/DDBJ databases">
        <title>Chromosome-level assembly of the Caenorhabditis remanei genome.</title>
        <authorList>
            <person name="Teterina A.A."/>
            <person name="Willis J.H."/>
            <person name="Phillips P.C."/>
        </authorList>
    </citation>
    <scope>NUCLEOTIDE SEQUENCE [LARGE SCALE GENOMIC DNA]</scope>
    <source>
        <strain evidence="5 6">PX506</strain>
        <tissue evidence="5">Whole organism</tissue>
    </source>
</reference>
<proteinExistence type="inferred from homology"/>
<evidence type="ECO:0000313" key="6">
    <source>
        <dbReference type="Proteomes" id="UP000483820"/>
    </source>
</evidence>
<dbReference type="InterPro" id="IPR019826">
    <property type="entry name" value="Carboxylesterase_B_AS"/>
</dbReference>
<dbReference type="PROSITE" id="PS00122">
    <property type="entry name" value="CARBOXYLESTERASE_B_1"/>
    <property type="match status" value="3"/>
</dbReference>
<dbReference type="RefSeq" id="XP_053581245.1">
    <property type="nucleotide sequence ID" value="XM_053732332.1"/>
</dbReference>
<feature type="domain" description="Carboxylesterase type B" evidence="4">
    <location>
        <begin position="1047"/>
        <end position="1552"/>
    </location>
</feature>
<dbReference type="Gene3D" id="3.40.50.1820">
    <property type="entry name" value="alpha/beta hydrolase"/>
    <property type="match status" value="3"/>
</dbReference>
<feature type="domain" description="Carboxylesterase type B" evidence="4">
    <location>
        <begin position="567"/>
        <end position="1031"/>
    </location>
</feature>
<dbReference type="InterPro" id="IPR002018">
    <property type="entry name" value="CarbesteraseB"/>
</dbReference>
<comment type="caution">
    <text evidence="5">The sequence shown here is derived from an EMBL/GenBank/DDBJ whole genome shotgun (WGS) entry which is preliminary data.</text>
</comment>
<name>A0A6A5G8L0_CAERE</name>
<dbReference type="GeneID" id="9810795"/>
<dbReference type="Pfam" id="PF00135">
    <property type="entry name" value="COesterase"/>
    <property type="match status" value="3"/>
</dbReference>
<dbReference type="PANTHER" id="PTHR45029">
    <property type="entry name" value="CARBOXYLIC ESTER HYDROLASE-RELATED"/>
    <property type="match status" value="1"/>
</dbReference>
<evidence type="ECO:0000256" key="1">
    <source>
        <dbReference type="ARBA" id="ARBA00005964"/>
    </source>
</evidence>
<accession>A0A6A5G8L0</accession>
<dbReference type="CTD" id="9810795"/>
<dbReference type="InterPro" id="IPR029058">
    <property type="entry name" value="AB_hydrolase_fold"/>
</dbReference>
<evidence type="ECO:0000313" key="5">
    <source>
        <dbReference type="EMBL" id="KAF1751418.1"/>
    </source>
</evidence>
<dbReference type="EMBL" id="WUAV01000005">
    <property type="protein sequence ID" value="KAF1751418.1"/>
    <property type="molecule type" value="Genomic_DNA"/>
</dbReference>
<organism evidence="5 6">
    <name type="scientific">Caenorhabditis remanei</name>
    <name type="common">Caenorhabditis vulgaris</name>
    <dbReference type="NCBI Taxonomy" id="31234"/>
    <lineage>
        <taxon>Eukaryota</taxon>
        <taxon>Metazoa</taxon>
        <taxon>Ecdysozoa</taxon>
        <taxon>Nematoda</taxon>
        <taxon>Chromadorea</taxon>
        <taxon>Rhabditida</taxon>
        <taxon>Rhabditina</taxon>
        <taxon>Rhabditomorpha</taxon>
        <taxon>Rhabditoidea</taxon>
        <taxon>Rhabditidae</taxon>
        <taxon>Peloderinae</taxon>
        <taxon>Caenorhabditis</taxon>
    </lineage>
</organism>
<evidence type="ECO:0000259" key="4">
    <source>
        <dbReference type="Pfam" id="PF00135"/>
    </source>
</evidence>
<dbReference type="InterPro" id="IPR043187">
    <property type="entry name" value="CM06B1-like"/>
</dbReference>
<dbReference type="PANTHER" id="PTHR45029:SF7">
    <property type="entry name" value="CARBOXYLIC ESTER HYDROLASE"/>
    <property type="match status" value="1"/>
</dbReference>
<dbReference type="SUPFAM" id="SSF53474">
    <property type="entry name" value="alpha/beta-Hydrolases"/>
    <property type="match status" value="3"/>
</dbReference>
<protein>
    <recommendedName>
        <fullName evidence="4">Carboxylesterase type B domain-containing protein</fullName>
    </recommendedName>
</protein>
<dbReference type="Proteomes" id="UP000483820">
    <property type="component" value="Chromosome V"/>
</dbReference>
<keyword evidence="3" id="KW-0378">Hydrolase</keyword>